<evidence type="ECO:0000256" key="1">
    <source>
        <dbReference type="SAM" id="SignalP"/>
    </source>
</evidence>
<reference evidence="2 3" key="1">
    <citation type="submission" date="2018-04" db="EMBL/GenBank/DDBJ databases">
        <title>Genomic Encyclopedia of Archaeal and Bacterial Type Strains, Phase II (KMG-II): from individual species to whole genera.</title>
        <authorList>
            <person name="Goeker M."/>
        </authorList>
    </citation>
    <scope>NUCLEOTIDE SEQUENCE [LARGE SCALE GENOMIC DNA]</scope>
    <source>
        <strain evidence="2 3">DSM 25731</strain>
    </source>
</reference>
<evidence type="ECO:0000313" key="3">
    <source>
        <dbReference type="Proteomes" id="UP000244090"/>
    </source>
</evidence>
<dbReference type="RefSeq" id="WP_146169716.1">
    <property type="nucleotide sequence ID" value="NZ_QBKT01000001.1"/>
</dbReference>
<accession>A0A2T6C734</accession>
<comment type="caution">
    <text evidence="2">The sequence shown here is derived from an EMBL/GenBank/DDBJ whole genome shotgun (WGS) entry which is preliminary data.</text>
</comment>
<dbReference type="AlphaFoldDB" id="A0A2T6C734"/>
<keyword evidence="3" id="KW-1185">Reference proteome</keyword>
<feature type="chain" id="PRO_5015675647" description="Lipoprotein" evidence="1">
    <location>
        <begin position="23"/>
        <end position="227"/>
    </location>
</feature>
<dbReference type="EMBL" id="QBKT01000001">
    <property type="protein sequence ID" value="PTX64096.1"/>
    <property type="molecule type" value="Genomic_DNA"/>
</dbReference>
<keyword evidence="1" id="KW-0732">Signal</keyword>
<evidence type="ECO:0000313" key="2">
    <source>
        <dbReference type="EMBL" id="PTX64096.1"/>
    </source>
</evidence>
<feature type="signal peptide" evidence="1">
    <location>
        <begin position="1"/>
        <end position="22"/>
    </location>
</feature>
<dbReference type="Proteomes" id="UP000244090">
    <property type="component" value="Unassembled WGS sequence"/>
</dbReference>
<sequence length="227" mass="25285">MKHIFKALLACSIILAISCSNNDEGSGDELSFNPEDYHYFISGKINGESFLYGQRKDATTVDYNIIHSGGTTTECAYYPETGGVNYYSGVYPNFEEETLPSMNFGFVRFYLCSEMDATSQSAVFNERFALGNYEIATKDDISGTTGGIYFEYSSNSLEGPYYNSNGDQSSSYCEITSSTNANQYLLEVLVNSQQIIEGNFSVKLYNEEDSSDVIEITDGSFKLRPRI</sequence>
<evidence type="ECO:0008006" key="4">
    <source>
        <dbReference type="Google" id="ProtNLM"/>
    </source>
</evidence>
<dbReference type="OrthoDB" id="1425248at2"/>
<dbReference type="PROSITE" id="PS51257">
    <property type="entry name" value="PROKAR_LIPOPROTEIN"/>
    <property type="match status" value="1"/>
</dbReference>
<proteinExistence type="predicted"/>
<name>A0A2T6C734_9FLAO</name>
<gene>
    <name evidence="2" type="ORF">C8N46_101706</name>
</gene>
<organism evidence="2 3">
    <name type="scientific">Kordia periserrulae</name>
    <dbReference type="NCBI Taxonomy" id="701523"/>
    <lineage>
        <taxon>Bacteria</taxon>
        <taxon>Pseudomonadati</taxon>
        <taxon>Bacteroidota</taxon>
        <taxon>Flavobacteriia</taxon>
        <taxon>Flavobacteriales</taxon>
        <taxon>Flavobacteriaceae</taxon>
        <taxon>Kordia</taxon>
    </lineage>
</organism>
<protein>
    <recommendedName>
        <fullName evidence="4">Lipoprotein</fullName>
    </recommendedName>
</protein>